<dbReference type="Proteomes" id="UP000007882">
    <property type="component" value="Chromosome"/>
</dbReference>
<dbReference type="Gene3D" id="3.10.180.10">
    <property type="entry name" value="2,3-Dihydroxybiphenyl 1,2-Dioxygenase, domain 1"/>
    <property type="match status" value="1"/>
</dbReference>
<dbReference type="OrthoDB" id="5296884at2"/>
<evidence type="ECO:0000259" key="1">
    <source>
        <dbReference type="PROSITE" id="PS51819"/>
    </source>
</evidence>
<organism evidence="2 3">
    <name type="scientific">Actinoplanes missouriensis (strain ATCC 14538 / DSM 43046 / CBS 188.64 / JCM 3121 / NBRC 102363 / NCIMB 12654 / NRRL B-3342 / UNCC 431)</name>
    <dbReference type="NCBI Taxonomy" id="512565"/>
    <lineage>
        <taxon>Bacteria</taxon>
        <taxon>Bacillati</taxon>
        <taxon>Actinomycetota</taxon>
        <taxon>Actinomycetes</taxon>
        <taxon>Micromonosporales</taxon>
        <taxon>Micromonosporaceae</taxon>
        <taxon>Actinoplanes</taxon>
    </lineage>
</organism>
<dbReference type="PROSITE" id="PS51819">
    <property type="entry name" value="VOC"/>
    <property type="match status" value="1"/>
</dbReference>
<dbReference type="InterPro" id="IPR029068">
    <property type="entry name" value="Glyas_Bleomycin-R_OHBP_Dase"/>
</dbReference>
<dbReference type="SUPFAM" id="SSF54593">
    <property type="entry name" value="Glyoxalase/Bleomycin resistance protein/Dihydroxybiphenyl dioxygenase"/>
    <property type="match status" value="1"/>
</dbReference>
<sequence length="133" mass="14386">MFVAVRERGRLHHLELWLADDGSWAWLLGRLGYTVGSRWDTGCSWVNGDAYIVIESGPDHVRGGHDRMRTGLNHLALWAGSPAEVDAVVAEAAGHGWTLLFPDRHPHAGGPGTYAAYLENAAGFEVELVADAG</sequence>
<evidence type="ECO:0000313" key="2">
    <source>
        <dbReference type="EMBL" id="BAL88602.1"/>
    </source>
</evidence>
<keyword evidence="3" id="KW-1185">Reference proteome</keyword>
<protein>
    <recommendedName>
        <fullName evidence="1">VOC domain-containing protein</fullName>
    </recommendedName>
</protein>
<name>I0H6G5_ACTM4</name>
<dbReference type="InterPro" id="IPR037523">
    <property type="entry name" value="VOC_core"/>
</dbReference>
<dbReference type="EMBL" id="AP012319">
    <property type="protein sequence ID" value="BAL88602.1"/>
    <property type="molecule type" value="Genomic_DNA"/>
</dbReference>
<reference evidence="2 3" key="1">
    <citation type="submission" date="2012-02" db="EMBL/GenBank/DDBJ databases">
        <title>Complete genome sequence of Actinoplanes missouriensis 431 (= NBRC 102363).</title>
        <authorList>
            <person name="Ohnishi Y."/>
            <person name="Ishikawa J."/>
            <person name="Sekine M."/>
            <person name="Hosoyama A."/>
            <person name="Harada T."/>
            <person name="Narita H."/>
            <person name="Hata T."/>
            <person name="Konno Y."/>
            <person name="Tutikane K."/>
            <person name="Fujita N."/>
            <person name="Horinouchi S."/>
            <person name="Hayakawa M."/>
        </authorList>
    </citation>
    <scope>NUCLEOTIDE SEQUENCE [LARGE SCALE GENOMIC DNA]</scope>
    <source>
        <strain evidence="3">ATCC 14538 / DSM 43046 / CBS 188.64 / JCM 3121 / NBRC 102363 / NCIMB 12654 / NRRL B-3342 / UNCC 431</strain>
    </source>
</reference>
<dbReference type="PATRIC" id="fig|512565.3.peg.3378"/>
<accession>I0H6G5</accession>
<dbReference type="STRING" id="512565.AMIS_33820"/>
<dbReference type="KEGG" id="ams:AMIS_33820"/>
<dbReference type="Pfam" id="PF13669">
    <property type="entry name" value="Glyoxalase_4"/>
    <property type="match status" value="1"/>
</dbReference>
<proteinExistence type="predicted"/>
<dbReference type="HOGENOM" id="CLU_046006_9_0_11"/>
<dbReference type="AlphaFoldDB" id="I0H6G5"/>
<evidence type="ECO:0000313" key="3">
    <source>
        <dbReference type="Proteomes" id="UP000007882"/>
    </source>
</evidence>
<dbReference type="eggNOG" id="COG0346">
    <property type="taxonomic scope" value="Bacteria"/>
</dbReference>
<dbReference type="RefSeq" id="WP_014443497.1">
    <property type="nucleotide sequence ID" value="NC_017093.1"/>
</dbReference>
<feature type="domain" description="VOC" evidence="1">
    <location>
        <begin position="10"/>
        <end position="131"/>
    </location>
</feature>
<gene>
    <name evidence="2" type="ordered locus">AMIS_33820</name>
</gene>